<reference evidence="3" key="2">
    <citation type="submission" date="2020-09" db="EMBL/GenBank/DDBJ databases">
        <authorList>
            <person name="Sun Q."/>
            <person name="Ohkuma M."/>
        </authorList>
    </citation>
    <scope>NUCLEOTIDE SEQUENCE</scope>
    <source>
        <strain evidence="3">JCM 3086</strain>
    </source>
</reference>
<evidence type="ECO:0000256" key="1">
    <source>
        <dbReference type="SAM" id="MobiDB-lite"/>
    </source>
</evidence>
<dbReference type="Gene3D" id="3.40.50.150">
    <property type="entry name" value="Vaccinia Virus protein VP39"/>
    <property type="match status" value="1"/>
</dbReference>
<keyword evidence="4" id="KW-1185">Reference proteome</keyword>
<protein>
    <recommendedName>
        <fullName evidence="2">Methyltransferase type 11 domain-containing protein</fullName>
    </recommendedName>
</protein>
<dbReference type="AlphaFoldDB" id="A0A917JZE4"/>
<dbReference type="Proteomes" id="UP000657574">
    <property type="component" value="Unassembled WGS sequence"/>
</dbReference>
<dbReference type="InterPro" id="IPR029063">
    <property type="entry name" value="SAM-dependent_MTases_sf"/>
</dbReference>
<dbReference type="InterPro" id="IPR013216">
    <property type="entry name" value="Methyltransf_11"/>
</dbReference>
<reference evidence="3" key="1">
    <citation type="journal article" date="2014" name="Int. J. Syst. Evol. Microbiol.">
        <title>Complete genome sequence of Corynebacterium casei LMG S-19264T (=DSM 44701T), isolated from a smear-ripened cheese.</title>
        <authorList>
            <consortium name="US DOE Joint Genome Institute (JGI-PGF)"/>
            <person name="Walter F."/>
            <person name="Albersmeier A."/>
            <person name="Kalinowski J."/>
            <person name="Ruckert C."/>
        </authorList>
    </citation>
    <scope>NUCLEOTIDE SEQUENCE</scope>
    <source>
        <strain evidence="3">JCM 3086</strain>
    </source>
</reference>
<dbReference type="PANTHER" id="PTHR43591">
    <property type="entry name" value="METHYLTRANSFERASE"/>
    <property type="match status" value="1"/>
</dbReference>
<proteinExistence type="predicted"/>
<dbReference type="PANTHER" id="PTHR43591:SF110">
    <property type="entry name" value="RHODANESE DOMAIN-CONTAINING PROTEIN"/>
    <property type="match status" value="1"/>
</dbReference>
<evidence type="ECO:0000259" key="2">
    <source>
        <dbReference type="Pfam" id="PF08241"/>
    </source>
</evidence>
<evidence type="ECO:0000313" key="4">
    <source>
        <dbReference type="Proteomes" id="UP000657574"/>
    </source>
</evidence>
<dbReference type="SUPFAM" id="SSF53335">
    <property type="entry name" value="S-adenosyl-L-methionine-dependent methyltransferases"/>
    <property type="match status" value="1"/>
</dbReference>
<feature type="compositionally biased region" description="Basic and acidic residues" evidence="1">
    <location>
        <begin position="218"/>
        <end position="231"/>
    </location>
</feature>
<feature type="domain" description="Methyltransferase type 11" evidence="2">
    <location>
        <begin position="51"/>
        <end position="142"/>
    </location>
</feature>
<accession>A0A917JZE4</accession>
<sequence length="257" mass="27563">MIKKAERARQSADDLVARPDAADDLPGVRELRFLSYELLSVQPGTHGTSVVDVGCGAGRAVAEPAERGATAAGVDPDERMIGVAGGGRPDGDYRIADACALPFADASLDGYRADEVFHEPADPERTSAEARHVLTPGGRIVLIGQDRDSFVIDSDDPALTRTLVHARADLTHGPRAAGRAGRRRLRARCHHARPDGRMDHRATYPSRRRPTVSGPADVRGRRDSAPARREATASTRPRGVPGAGRRRRTDRGNPVKG</sequence>
<gene>
    <name evidence="3" type="ORF">GCM10010121_000990</name>
</gene>
<dbReference type="Pfam" id="PF08241">
    <property type="entry name" value="Methyltransf_11"/>
    <property type="match status" value="1"/>
</dbReference>
<organism evidence="3 4">
    <name type="scientific">Streptomyces brasiliensis</name>
    <dbReference type="NCBI Taxonomy" id="1954"/>
    <lineage>
        <taxon>Bacteria</taxon>
        <taxon>Bacillati</taxon>
        <taxon>Actinomycetota</taxon>
        <taxon>Actinomycetes</taxon>
        <taxon>Kitasatosporales</taxon>
        <taxon>Streptomycetaceae</taxon>
        <taxon>Streptomyces</taxon>
    </lineage>
</organism>
<feature type="compositionally biased region" description="Basic and acidic residues" evidence="1">
    <location>
        <begin position="192"/>
        <end position="202"/>
    </location>
</feature>
<comment type="caution">
    <text evidence="3">The sequence shown here is derived from an EMBL/GenBank/DDBJ whole genome shotgun (WGS) entry which is preliminary data.</text>
</comment>
<dbReference type="CDD" id="cd02440">
    <property type="entry name" value="AdoMet_MTases"/>
    <property type="match status" value="1"/>
</dbReference>
<dbReference type="GO" id="GO:0008757">
    <property type="term" value="F:S-adenosylmethionine-dependent methyltransferase activity"/>
    <property type="evidence" value="ECO:0007669"/>
    <property type="project" value="InterPro"/>
</dbReference>
<evidence type="ECO:0000313" key="3">
    <source>
        <dbReference type="EMBL" id="GGI94398.1"/>
    </source>
</evidence>
<name>A0A917JZE4_9ACTN</name>
<dbReference type="EMBL" id="BMQA01000001">
    <property type="protein sequence ID" value="GGI94398.1"/>
    <property type="molecule type" value="Genomic_DNA"/>
</dbReference>
<feature type="region of interest" description="Disordered" evidence="1">
    <location>
        <begin position="174"/>
        <end position="257"/>
    </location>
</feature>
<feature type="compositionally biased region" description="Basic residues" evidence="1">
    <location>
        <begin position="180"/>
        <end position="191"/>
    </location>
</feature>